<dbReference type="GeneID" id="5471697"/>
<feature type="compositionally biased region" description="Polar residues" evidence="1">
    <location>
        <begin position="222"/>
        <end position="238"/>
    </location>
</feature>
<feature type="compositionally biased region" description="Polar residues" evidence="1">
    <location>
        <begin position="338"/>
        <end position="351"/>
    </location>
</feature>
<dbReference type="PhylomeDB" id="A5KD91"/>
<protein>
    <submittedName>
        <fullName evidence="3">Variable surface protein Vir18, putative</fullName>
    </submittedName>
</protein>
<evidence type="ECO:0000256" key="1">
    <source>
        <dbReference type="SAM" id="MobiDB-lite"/>
    </source>
</evidence>
<organism evidence="3 4">
    <name type="scientific">Plasmodium vivax (strain Salvador I)</name>
    <dbReference type="NCBI Taxonomy" id="126793"/>
    <lineage>
        <taxon>Eukaryota</taxon>
        <taxon>Sar</taxon>
        <taxon>Alveolata</taxon>
        <taxon>Apicomplexa</taxon>
        <taxon>Aconoidasida</taxon>
        <taxon>Haemosporida</taxon>
        <taxon>Plasmodiidae</taxon>
        <taxon>Plasmodium</taxon>
        <taxon>Plasmodium (Plasmodium)</taxon>
    </lineage>
</organism>
<dbReference type="KEGG" id="pvx:PVX_068690"/>
<feature type="compositionally biased region" description="Polar residues" evidence="1">
    <location>
        <begin position="258"/>
        <end position="290"/>
    </location>
</feature>
<feature type="compositionally biased region" description="Polar residues" evidence="1">
    <location>
        <begin position="169"/>
        <end position="178"/>
    </location>
</feature>
<sequence length="529" mass="58755">MSFRNRWSYNYWQQYEGASCYNNYSTYKREIEEKIDNLYRITNGNFYTQWHQLNEYIKKKNNEIKNCDRNKSTLDLLKDDNIKRFSTLCSNRLSCRTKPSSLVNNHDSLQPGKNATCKGDSCPQKKTRTKSPVAKLQSLPHTGSSNAKSSLNPKTINPVQEHHERKGSEQPSISSQAHQEQKHRGSSVQTEGGSPESLKVHNTAKPELEQSSAQSASIPAPVTTTEVITHQISHSPGSKASEESDASSPVQEIDLKGSNHQSGTSAGQTSDDNLPNLQSINGITDANQDPNNQIFRVEIEYVSDENPPGTSTGDVSSSSTDTACADTDKTNIHHATTCNKTYSGIPTNPETSGDEATPDELVRGEGAVVADVRSETNGTEDAENGPSVREKTDVIVFSDNGVDHKSFCLEDAENPTHENGIPCIAEKGTEIDANNGNILGTLREFFYEIQNNPHIIKTSIPIGIIFLLTLLFKYTPLWRILTKKKKKEPVDMNEELHSVLQEPLIMDDERSIPFSYGAFEYSTFDENTY</sequence>
<evidence type="ECO:0000256" key="2">
    <source>
        <dbReference type="SAM" id="Phobius"/>
    </source>
</evidence>
<keyword evidence="4" id="KW-1185">Reference proteome</keyword>
<gene>
    <name evidence="3" type="ORF">PVX_068690</name>
</gene>
<comment type="caution">
    <text evidence="3">The sequence shown here is derived from an EMBL/GenBank/DDBJ whole genome shotgun (WGS) entry which is preliminary data.</text>
</comment>
<feature type="compositionally biased region" description="Low complexity" evidence="1">
    <location>
        <begin position="309"/>
        <end position="323"/>
    </location>
</feature>
<feature type="transmembrane region" description="Helical" evidence="2">
    <location>
        <begin position="460"/>
        <end position="478"/>
    </location>
</feature>
<dbReference type="VEuPathDB" id="PlasmoDB:PVX_068690"/>
<keyword evidence="2" id="KW-0472">Membrane</keyword>
<dbReference type="Proteomes" id="UP000008333">
    <property type="component" value="Unassembled WGS sequence"/>
</dbReference>
<feature type="region of interest" description="Disordered" evidence="1">
    <location>
        <begin position="98"/>
        <end position="290"/>
    </location>
</feature>
<keyword evidence="2" id="KW-0812">Transmembrane</keyword>
<dbReference type="AlphaFoldDB" id="A5KD91"/>
<proteinExistence type="predicted"/>
<feature type="region of interest" description="Disordered" evidence="1">
    <location>
        <begin position="303"/>
        <end position="323"/>
    </location>
</feature>
<evidence type="ECO:0000313" key="4">
    <source>
        <dbReference type="Proteomes" id="UP000008333"/>
    </source>
</evidence>
<feature type="region of interest" description="Disordered" evidence="1">
    <location>
        <begin position="338"/>
        <end position="359"/>
    </location>
</feature>
<dbReference type="RefSeq" id="XP_001612471.1">
    <property type="nucleotide sequence ID" value="XM_001612421.1"/>
</dbReference>
<dbReference type="InParanoid" id="A5KD91"/>
<keyword evidence="2" id="KW-1133">Transmembrane helix</keyword>
<name>A5KD91_PLAVS</name>
<evidence type="ECO:0000313" key="3">
    <source>
        <dbReference type="EMBL" id="EDL42678.1"/>
    </source>
</evidence>
<reference evidence="3 4" key="1">
    <citation type="journal article" date="2008" name="Nature">
        <title>Comparative genomics of the neglected human malaria parasite Plasmodium vivax.</title>
        <authorList>
            <person name="Carlton J.M."/>
            <person name="Adams J.H."/>
            <person name="Silva J.C."/>
            <person name="Bidwell S.L."/>
            <person name="Lorenzi H."/>
            <person name="Caler E."/>
            <person name="Crabtree J."/>
            <person name="Angiuoli S.V."/>
            <person name="Merino E.F."/>
            <person name="Amedeo P."/>
            <person name="Cheng Q."/>
            <person name="Coulson R.M."/>
            <person name="Crabb B.S."/>
            <person name="Del Portillo H.A."/>
            <person name="Essien K."/>
            <person name="Feldblyum T.V."/>
            <person name="Fernandez-Becerra C."/>
            <person name="Gilson P.R."/>
            <person name="Gueye A.H."/>
            <person name="Guo X."/>
            <person name="Kang'a S."/>
            <person name="Kooij T.W."/>
            <person name="Korsinczky M."/>
            <person name="Meyer E.V."/>
            <person name="Nene V."/>
            <person name="Paulsen I."/>
            <person name="White O."/>
            <person name="Ralph S.A."/>
            <person name="Ren Q."/>
            <person name="Sargeant T.J."/>
            <person name="Salzberg S.L."/>
            <person name="Stoeckert C.J."/>
            <person name="Sullivan S.A."/>
            <person name="Yamamoto M.M."/>
            <person name="Hoffman S.L."/>
            <person name="Wortman J.R."/>
            <person name="Gardner M.J."/>
            <person name="Galinski M.R."/>
            <person name="Barnwell J.W."/>
            <person name="Fraser-Liggett C.M."/>
        </authorList>
    </citation>
    <scope>NUCLEOTIDE SEQUENCE [LARGE SCALE GENOMIC DNA]</scope>
    <source>
        <strain evidence="3 4">Salvador I</strain>
    </source>
</reference>
<dbReference type="EMBL" id="AAKM01000275">
    <property type="protein sequence ID" value="EDL42678.1"/>
    <property type="molecule type" value="Genomic_DNA"/>
</dbReference>
<feature type="compositionally biased region" description="Polar residues" evidence="1">
    <location>
        <begin position="98"/>
        <end position="113"/>
    </location>
</feature>
<feature type="compositionally biased region" description="Polar residues" evidence="1">
    <location>
        <begin position="139"/>
        <end position="158"/>
    </location>
</feature>
<accession>A5KD91</accession>